<sequence>MIRAGRRHLVRTLADLAAQQGVRTHSYLNAKHHLVDGFPAPIGSAGARVRLYDAEQVDAFLTGQPIPPLPAHDDDQDLLDRRESADALGLSPRSWDKYKTTDPLLTEHQVTVGGVEHWPRAIVNQYQARRTSKVQAPSGRPTRSGDQVPRDQLLPLTAPLLDADPTITAVRVTEELGVHRDTAQDALLRLRADRIAHLMLTDPPLTPDQSAAALGYPAGQVRRATVRAQAVVRAHRVAPYLADVAHALHQAGWTATAAVPDIQHPADDLVVAALVLDGTSAPAPALVWDERHGWRTATSRRHPLTKGAVPPPPGDGIRYLAQGTTPPPDALTAALTA</sequence>
<evidence type="ECO:0000259" key="2">
    <source>
        <dbReference type="Pfam" id="PF19809"/>
    </source>
</evidence>
<evidence type="ECO:0000313" key="4">
    <source>
        <dbReference type="Proteomes" id="UP000002066"/>
    </source>
</evidence>
<evidence type="ECO:0000256" key="1">
    <source>
        <dbReference type="SAM" id="MobiDB-lite"/>
    </source>
</evidence>
<name>A0A8D4BIL1_STRFA</name>
<protein>
    <recommendedName>
        <fullName evidence="2">DUF6292 domain-containing protein</fullName>
    </recommendedName>
</protein>
<dbReference type="Pfam" id="PF19809">
    <property type="entry name" value="DUF6292"/>
    <property type="match status" value="1"/>
</dbReference>
<evidence type="ECO:0000313" key="3">
    <source>
        <dbReference type="EMBL" id="ADW07944.1"/>
    </source>
</evidence>
<accession>A0A8D4BIL1</accession>
<feature type="domain" description="DUF6292" evidence="2">
    <location>
        <begin position="240"/>
        <end position="335"/>
    </location>
</feature>
<reference evidence="3 4" key="1">
    <citation type="submission" date="2011-01" db="EMBL/GenBank/DDBJ databases">
        <title>Complete sequence of plasmid1 of Streptomyces flavogriseus ATCC 33331.</title>
        <authorList>
            <consortium name="US DOE Joint Genome Institute"/>
            <person name="Lucas S."/>
            <person name="Copeland A."/>
            <person name="Lapidus A."/>
            <person name="Cheng J.-F."/>
            <person name="Goodwin L."/>
            <person name="Pitluck S."/>
            <person name="Davenport K."/>
            <person name="Detter J.C."/>
            <person name="Han C."/>
            <person name="Tapia R."/>
            <person name="Land M."/>
            <person name="Hauser L."/>
            <person name="Kyrpides N."/>
            <person name="Ivanova N."/>
            <person name="Ovchinnikova G."/>
            <person name="Pagani I."/>
            <person name="Brumm P."/>
            <person name="Mead D."/>
            <person name="Woyke T."/>
        </authorList>
    </citation>
    <scope>NUCLEOTIDE SEQUENCE [LARGE SCALE GENOMIC DNA]</scope>
    <source>
        <strain evidence="4">ATCC 33331 / IAF-45CD</strain>
        <plasmid evidence="3 4">pSFLA01</plasmid>
    </source>
</reference>
<dbReference type="KEGG" id="sfa:Sfla_6638"/>
<dbReference type="AlphaFoldDB" id="A0A8D4BIL1"/>
<geneLocation type="plasmid" evidence="3 4">
    <name>pSFLA01</name>
</geneLocation>
<organism evidence="3 4">
    <name type="scientific">Streptomyces pratensis (strain ATCC 33331 / IAF-45CD)</name>
    <dbReference type="NCBI Taxonomy" id="591167"/>
    <lineage>
        <taxon>Bacteria</taxon>
        <taxon>Bacillati</taxon>
        <taxon>Actinomycetota</taxon>
        <taxon>Actinomycetes</taxon>
        <taxon>Kitasatosporales</taxon>
        <taxon>Streptomycetaceae</taxon>
        <taxon>Streptomyces</taxon>
    </lineage>
</organism>
<keyword evidence="3" id="KW-0614">Plasmid</keyword>
<dbReference type="OrthoDB" id="4321893at2"/>
<proteinExistence type="predicted"/>
<dbReference type="Proteomes" id="UP000002066">
    <property type="component" value="Plasmid pSFLA01"/>
</dbReference>
<feature type="region of interest" description="Disordered" evidence="1">
    <location>
        <begin position="129"/>
        <end position="151"/>
    </location>
</feature>
<dbReference type="InterPro" id="IPR046259">
    <property type="entry name" value="DUF6292"/>
</dbReference>
<gene>
    <name evidence="3" type="ORF">Sfla_6638</name>
</gene>
<dbReference type="EMBL" id="CP002476">
    <property type="protein sequence ID" value="ADW07944.1"/>
    <property type="molecule type" value="Genomic_DNA"/>
</dbReference>